<dbReference type="AlphaFoldDB" id="A0A9P9L3V4"/>
<sequence length="95" mass="11071">MLLYLAAQLLPRGSAGASSPEPWLRRHGSPLKAERRMQNAVPRPQNLHPKYRWCLFRVHRIFELCRVDEILLMAGFNEQVFIYLHSLVGCVDRQT</sequence>
<reference evidence="1" key="1">
    <citation type="journal article" date="2021" name="Nat. Commun.">
        <title>Genetic determinants of endophytism in the Arabidopsis root mycobiome.</title>
        <authorList>
            <person name="Mesny F."/>
            <person name="Miyauchi S."/>
            <person name="Thiergart T."/>
            <person name="Pickel B."/>
            <person name="Atanasova L."/>
            <person name="Karlsson M."/>
            <person name="Huettel B."/>
            <person name="Barry K.W."/>
            <person name="Haridas S."/>
            <person name="Chen C."/>
            <person name="Bauer D."/>
            <person name="Andreopoulos W."/>
            <person name="Pangilinan J."/>
            <person name="LaButti K."/>
            <person name="Riley R."/>
            <person name="Lipzen A."/>
            <person name="Clum A."/>
            <person name="Drula E."/>
            <person name="Henrissat B."/>
            <person name="Kohler A."/>
            <person name="Grigoriev I.V."/>
            <person name="Martin F.M."/>
            <person name="Hacquard S."/>
        </authorList>
    </citation>
    <scope>NUCLEOTIDE SEQUENCE</scope>
    <source>
        <strain evidence="1">FSSC 5 MPI-SDFR-AT-0091</strain>
    </source>
</reference>
<protein>
    <submittedName>
        <fullName evidence="1">Uncharacterized protein</fullName>
    </submittedName>
</protein>
<accession>A0A9P9L3V4</accession>
<name>A0A9P9L3V4_FUSSL</name>
<evidence type="ECO:0000313" key="1">
    <source>
        <dbReference type="EMBL" id="KAH7273661.1"/>
    </source>
</evidence>
<proteinExistence type="predicted"/>
<gene>
    <name evidence="1" type="ORF">B0J15DRAFT_477718</name>
</gene>
<comment type="caution">
    <text evidence="1">The sequence shown here is derived from an EMBL/GenBank/DDBJ whole genome shotgun (WGS) entry which is preliminary data.</text>
</comment>
<keyword evidence="2" id="KW-1185">Reference proteome</keyword>
<dbReference type="Proteomes" id="UP000736672">
    <property type="component" value="Unassembled WGS sequence"/>
</dbReference>
<evidence type="ECO:0000313" key="2">
    <source>
        <dbReference type="Proteomes" id="UP000736672"/>
    </source>
</evidence>
<dbReference type="EMBL" id="JAGTJS010000002">
    <property type="protein sequence ID" value="KAH7273661.1"/>
    <property type="molecule type" value="Genomic_DNA"/>
</dbReference>
<organism evidence="1 2">
    <name type="scientific">Fusarium solani</name>
    <name type="common">Filamentous fungus</name>
    <dbReference type="NCBI Taxonomy" id="169388"/>
    <lineage>
        <taxon>Eukaryota</taxon>
        <taxon>Fungi</taxon>
        <taxon>Dikarya</taxon>
        <taxon>Ascomycota</taxon>
        <taxon>Pezizomycotina</taxon>
        <taxon>Sordariomycetes</taxon>
        <taxon>Hypocreomycetidae</taxon>
        <taxon>Hypocreales</taxon>
        <taxon>Nectriaceae</taxon>
        <taxon>Fusarium</taxon>
        <taxon>Fusarium solani species complex</taxon>
    </lineage>
</organism>